<evidence type="ECO:0000313" key="2">
    <source>
        <dbReference type="Proteomes" id="UP000078046"/>
    </source>
</evidence>
<gene>
    <name evidence="1" type="ORF">A3Q56_06617</name>
</gene>
<organism evidence="1 2">
    <name type="scientific">Intoshia linei</name>
    <dbReference type="NCBI Taxonomy" id="1819745"/>
    <lineage>
        <taxon>Eukaryota</taxon>
        <taxon>Metazoa</taxon>
        <taxon>Spiralia</taxon>
        <taxon>Lophotrochozoa</taxon>
        <taxon>Mesozoa</taxon>
        <taxon>Orthonectida</taxon>
        <taxon>Rhopaluridae</taxon>
        <taxon>Intoshia</taxon>
    </lineage>
</organism>
<keyword evidence="2" id="KW-1185">Reference proteome</keyword>
<accession>A0A177AVW4</accession>
<sequence length="79" mass="8944">MIEIPETQNTQIDEETELIKELGEIRNNVRLRSISESSKDNQKKVPSYFQGIIKKGKTDSSINEILTKQSLIGAYSDSD</sequence>
<protein>
    <submittedName>
        <fullName evidence="1">Uncharacterized protein</fullName>
    </submittedName>
</protein>
<evidence type="ECO:0000313" key="1">
    <source>
        <dbReference type="EMBL" id="OAF65662.1"/>
    </source>
</evidence>
<reference evidence="1 2" key="1">
    <citation type="submission" date="2016-04" db="EMBL/GenBank/DDBJ databases">
        <title>The genome of Intoshia linei affirms orthonectids as highly simplified spiralians.</title>
        <authorList>
            <person name="Mikhailov K.V."/>
            <person name="Slusarev G.S."/>
            <person name="Nikitin M.A."/>
            <person name="Logacheva M.D."/>
            <person name="Penin A."/>
            <person name="Aleoshin V."/>
            <person name="Panchin Y.V."/>
        </authorList>
    </citation>
    <scope>NUCLEOTIDE SEQUENCE [LARGE SCALE GENOMIC DNA]</scope>
    <source>
        <strain evidence="1">Intl2013</strain>
        <tissue evidence="1">Whole animal</tissue>
    </source>
</reference>
<name>A0A177AVW4_9BILA</name>
<proteinExistence type="predicted"/>
<dbReference type="Proteomes" id="UP000078046">
    <property type="component" value="Unassembled WGS sequence"/>
</dbReference>
<dbReference type="EMBL" id="LWCA01001197">
    <property type="protein sequence ID" value="OAF65662.1"/>
    <property type="molecule type" value="Genomic_DNA"/>
</dbReference>
<comment type="caution">
    <text evidence="1">The sequence shown here is derived from an EMBL/GenBank/DDBJ whole genome shotgun (WGS) entry which is preliminary data.</text>
</comment>
<dbReference type="AlphaFoldDB" id="A0A177AVW4"/>